<evidence type="ECO:0000313" key="1">
    <source>
        <dbReference type="EMBL" id="GBP60023.1"/>
    </source>
</evidence>
<dbReference type="OrthoDB" id="411871at2759"/>
<dbReference type="Proteomes" id="UP000299102">
    <property type="component" value="Unassembled WGS sequence"/>
</dbReference>
<sequence>MEEITPTYIAFGNVTKALKSEGYIPVSPLKRSDYFIALDDAEIAECLEDSLEFQCSHASSPHNILHVHNIEKEVRHKVSLEPKYNLSPVSLSEVQMLIKSLKTGKSLGLDGISNKAS</sequence>
<gene>
    <name evidence="1" type="ORF">EVAR_44231_1</name>
</gene>
<proteinExistence type="predicted"/>
<reference evidence="1 2" key="1">
    <citation type="journal article" date="2019" name="Commun. Biol.">
        <title>The bagworm genome reveals a unique fibroin gene that provides high tensile strength.</title>
        <authorList>
            <person name="Kono N."/>
            <person name="Nakamura H."/>
            <person name="Ohtoshi R."/>
            <person name="Tomita M."/>
            <person name="Numata K."/>
            <person name="Arakawa K."/>
        </authorList>
    </citation>
    <scope>NUCLEOTIDE SEQUENCE [LARGE SCALE GENOMIC DNA]</scope>
</reference>
<evidence type="ECO:0000313" key="2">
    <source>
        <dbReference type="Proteomes" id="UP000299102"/>
    </source>
</evidence>
<organism evidence="1 2">
    <name type="scientific">Eumeta variegata</name>
    <name type="common">Bagworm moth</name>
    <name type="synonym">Eumeta japonica</name>
    <dbReference type="NCBI Taxonomy" id="151549"/>
    <lineage>
        <taxon>Eukaryota</taxon>
        <taxon>Metazoa</taxon>
        <taxon>Ecdysozoa</taxon>
        <taxon>Arthropoda</taxon>
        <taxon>Hexapoda</taxon>
        <taxon>Insecta</taxon>
        <taxon>Pterygota</taxon>
        <taxon>Neoptera</taxon>
        <taxon>Endopterygota</taxon>
        <taxon>Lepidoptera</taxon>
        <taxon>Glossata</taxon>
        <taxon>Ditrysia</taxon>
        <taxon>Tineoidea</taxon>
        <taxon>Psychidae</taxon>
        <taxon>Oiketicinae</taxon>
        <taxon>Eumeta</taxon>
    </lineage>
</organism>
<dbReference type="AlphaFoldDB" id="A0A4C1XA30"/>
<protein>
    <submittedName>
        <fullName evidence="1">Uncharacterized protein</fullName>
    </submittedName>
</protein>
<accession>A0A4C1XA30</accession>
<name>A0A4C1XA30_EUMVA</name>
<keyword evidence="2" id="KW-1185">Reference proteome</keyword>
<dbReference type="EMBL" id="BGZK01000777">
    <property type="protein sequence ID" value="GBP60023.1"/>
    <property type="molecule type" value="Genomic_DNA"/>
</dbReference>
<comment type="caution">
    <text evidence="1">The sequence shown here is derived from an EMBL/GenBank/DDBJ whole genome shotgun (WGS) entry which is preliminary data.</text>
</comment>